<evidence type="ECO:0000313" key="1">
    <source>
        <dbReference type="EMBL" id="KAI0037308.1"/>
    </source>
</evidence>
<accession>A0ACB8R007</accession>
<reference evidence="1" key="1">
    <citation type="submission" date="2021-02" db="EMBL/GenBank/DDBJ databases">
        <authorList>
            <consortium name="DOE Joint Genome Institute"/>
            <person name="Ahrendt S."/>
            <person name="Looney B.P."/>
            <person name="Miyauchi S."/>
            <person name="Morin E."/>
            <person name="Drula E."/>
            <person name="Courty P.E."/>
            <person name="Chicoki N."/>
            <person name="Fauchery L."/>
            <person name="Kohler A."/>
            <person name="Kuo A."/>
            <person name="Labutti K."/>
            <person name="Pangilinan J."/>
            <person name="Lipzen A."/>
            <person name="Riley R."/>
            <person name="Andreopoulos W."/>
            <person name="He G."/>
            <person name="Johnson J."/>
            <person name="Barry K.W."/>
            <person name="Grigoriev I.V."/>
            <person name="Nagy L."/>
            <person name="Hibbett D."/>
            <person name="Henrissat B."/>
            <person name="Matheny P.B."/>
            <person name="Labbe J."/>
            <person name="Martin F."/>
        </authorList>
    </citation>
    <scope>NUCLEOTIDE SEQUENCE</scope>
    <source>
        <strain evidence="1">FP105234-sp</strain>
    </source>
</reference>
<keyword evidence="2" id="KW-1185">Reference proteome</keyword>
<dbReference type="EMBL" id="MU277102">
    <property type="protein sequence ID" value="KAI0037308.1"/>
    <property type="molecule type" value="Genomic_DNA"/>
</dbReference>
<organism evidence="1 2">
    <name type="scientific">Auriscalpium vulgare</name>
    <dbReference type="NCBI Taxonomy" id="40419"/>
    <lineage>
        <taxon>Eukaryota</taxon>
        <taxon>Fungi</taxon>
        <taxon>Dikarya</taxon>
        <taxon>Basidiomycota</taxon>
        <taxon>Agaricomycotina</taxon>
        <taxon>Agaricomycetes</taxon>
        <taxon>Russulales</taxon>
        <taxon>Auriscalpiaceae</taxon>
        <taxon>Auriscalpium</taxon>
    </lineage>
</organism>
<name>A0ACB8R007_9AGAM</name>
<comment type="caution">
    <text evidence="1">The sequence shown here is derived from an EMBL/GenBank/DDBJ whole genome shotgun (WGS) entry which is preliminary data.</text>
</comment>
<evidence type="ECO:0000313" key="2">
    <source>
        <dbReference type="Proteomes" id="UP000814033"/>
    </source>
</evidence>
<sequence>MFHFILVHVPGLFHGPDGLSRRRRQPGDPEEPNDDHFEDWVDALYGFMHLINVYVPGVRRSSPKEQSGGTRTTVATFFSLNQVVSVSYDIVLPKFGSVRFRPKFSEP</sequence>
<reference evidence="1" key="2">
    <citation type="journal article" date="2022" name="New Phytol.">
        <title>Evolutionary transition to the ectomycorrhizal habit in the genomes of a hyperdiverse lineage of mushroom-forming fungi.</title>
        <authorList>
            <person name="Looney B."/>
            <person name="Miyauchi S."/>
            <person name="Morin E."/>
            <person name="Drula E."/>
            <person name="Courty P.E."/>
            <person name="Kohler A."/>
            <person name="Kuo A."/>
            <person name="LaButti K."/>
            <person name="Pangilinan J."/>
            <person name="Lipzen A."/>
            <person name="Riley R."/>
            <person name="Andreopoulos W."/>
            <person name="He G."/>
            <person name="Johnson J."/>
            <person name="Nolan M."/>
            <person name="Tritt A."/>
            <person name="Barry K.W."/>
            <person name="Grigoriev I.V."/>
            <person name="Nagy L.G."/>
            <person name="Hibbett D."/>
            <person name="Henrissat B."/>
            <person name="Matheny P.B."/>
            <person name="Labbe J."/>
            <person name="Martin F.M."/>
        </authorList>
    </citation>
    <scope>NUCLEOTIDE SEQUENCE</scope>
    <source>
        <strain evidence="1">FP105234-sp</strain>
    </source>
</reference>
<proteinExistence type="predicted"/>
<protein>
    <submittedName>
        <fullName evidence="1">Uncharacterized protein</fullName>
    </submittedName>
</protein>
<dbReference type="Proteomes" id="UP000814033">
    <property type="component" value="Unassembled WGS sequence"/>
</dbReference>
<gene>
    <name evidence="1" type="ORF">FA95DRAFT_1614362</name>
</gene>